<dbReference type="EMBL" id="UZAM01006793">
    <property type="protein sequence ID" value="VDO94029.1"/>
    <property type="molecule type" value="Genomic_DNA"/>
</dbReference>
<gene>
    <name evidence="1" type="ORF">SBAD_LOCUS1334</name>
</gene>
<keyword evidence="2" id="KW-1185">Reference proteome</keyword>
<organism evidence="3">
    <name type="scientific">Soboliphyme baturini</name>
    <dbReference type="NCBI Taxonomy" id="241478"/>
    <lineage>
        <taxon>Eukaryota</taxon>
        <taxon>Metazoa</taxon>
        <taxon>Ecdysozoa</taxon>
        <taxon>Nematoda</taxon>
        <taxon>Enoplea</taxon>
        <taxon>Dorylaimia</taxon>
        <taxon>Dioctophymatida</taxon>
        <taxon>Dioctophymatoidea</taxon>
        <taxon>Soboliphymatidae</taxon>
        <taxon>Soboliphyme</taxon>
    </lineage>
</organism>
<name>A0A183ICJ0_9BILA</name>
<evidence type="ECO:0000313" key="3">
    <source>
        <dbReference type="WBParaSite" id="SBAD_0000139101-mRNA-1"/>
    </source>
</evidence>
<dbReference type="AlphaFoldDB" id="A0A183ICJ0"/>
<reference evidence="3" key="1">
    <citation type="submission" date="2016-06" db="UniProtKB">
        <authorList>
            <consortium name="WormBaseParasite"/>
        </authorList>
    </citation>
    <scope>IDENTIFICATION</scope>
</reference>
<evidence type="ECO:0000313" key="1">
    <source>
        <dbReference type="EMBL" id="VDO94029.1"/>
    </source>
</evidence>
<protein>
    <submittedName>
        <fullName evidence="3">Mon2_C domain-containing protein</fullName>
    </submittedName>
</protein>
<sequence length="394" mass="44249">MSKLMHSDKLTPYFLGLMSNISKAEFAEDKDNRGQSSTDLRNVVYQSRPFWLNSFLQFVFVSPLTAASAEKSKFFRRPQCAFELLGGVYFFAAFTNISDDTFSDVCYSADTLLLNEAEYPELCEMVMNILDRDVLTRLDDHCTDVFTAGTIVNFRYQIISEILTLSLISLLKDCIQHIANVHGLSNLGRIIPENLLKNLSAKSSNRRNSDEASQNLSTTSTSHYKFGSHKVLILNLSLAIELYALSVVDEQDADNVCSHIVDRINHAHSYRVLSHRWMLAVVTLDALGSLVERFPVIAATTVIPFLTNFLVSPSQIFLKFPTVPLRKRSVRMESETFPEGKELMVSEMSRNSIANDRIQSRSALKAGITLDSECVNACLATISTRLYIAQNNEP</sequence>
<dbReference type="WBParaSite" id="SBAD_0000139101-mRNA-1">
    <property type="protein sequence ID" value="SBAD_0000139101-mRNA-1"/>
    <property type="gene ID" value="SBAD_0000139101"/>
</dbReference>
<evidence type="ECO:0000313" key="2">
    <source>
        <dbReference type="Proteomes" id="UP000270296"/>
    </source>
</evidence>
<accession>A0A183ICJ0</accession>
<reference evidence="1 2" key="2">
    <citation type="submission" date="2018-11" db="EMBL/GenBank/DDBJ databases">
        <authorList>
            <consortium name="Pathogen Informatics"/>
        </authorList>
    </citation>
    <scope>NUCLEOTIDE SEQUENCE [LARGE SCALE GENOMIC DNA]</scope>
</reference>
<dbReference type="Proteomes" id="UP000270296">
    <property type="component" value="Unassembled WGS sequence"/>
</dbReference>
<proteinExistence type="predicted"/>
<dbReference type="OrthoDB" id="5839583at2759"/>